<comment type="similarity">
    <text evidence="2 6">Belongs to the 4-toluene sulfonate uptake permease (TSUP) (TC 2.A.102) family.</text>
</comment>
<evidence type="ECO:0000256" key="6">
    <source>
        <dbReference type="RuleBase" id="RU363041"/>
    </source>
</evidence>
<protein>
    <recommendedName>
        <fullName evidence="6">Probable membrane transporter protein</fullName>
    </recommendedName>
</protein>
<reference evidence="7" key="1">
    <citation type="submission" date="2022-12" db="EMBL/GenBank/DDBJ databases">
        <authorList>
            <person name="Deng Y."/>
            <person name="Zhang Y.-Q."/>
        </authorList>
    </citation>
    <scope>NUCLEOTIDE SEQUENCE</scope>
    <source>
        <strain evidence="7">CPCC 205372</strain>
    </source>
</reference>
<proteinExistence type="inferred from homology"/>
<evidence type="ECO:0000256" key="4">
    <source>
        <dbReference type="ARBA" id="ARBA00022989"/>
    </source>
</evidence>
<name>A0ABT4PX35_9MYCO</name>
<keyword evidence="5 6" id="KW-0472">Membrane</keyword>
<keyword evidence="8" id="KW-1185">Reference proteome</keyword>
<dbReference type="EMBL" id="JAPZPY010000010">
    <property type="protein sequence ID" value="MCZ8381143.1"/>
    <property type="molecule type" value="Genomic_DNA"/>
</dbReference>
<keyword evidence="4 6" id="KW-1133">Transmembrane helix</keyword>
<evidence type="ECO:0000313" key="8">
    <source>
        <dbReference type="Proteomes" id="UP001142153"/>
    </source>
</evidence>
<feature type="transmembrane region" description="Helical" evidence="6">
    <location>
        <begin position="15"/>
        <end position="46"/>
    </location>
</feature>
<dbReference type="InterPro" id="IPR051598">
    <property type="entry name" value="TSUP/Inactive_protease-like"/>
</dbReference>
<feature type="transmembrane region" description="Helical" evidence="6">
    <location>
        <begin position="187"/>
        <end position="203"/>
    </location>
</feature>
<keyword evidence="3 6" id="KW-0812">Transmembrane</keyword>
<comment type="caution">
    <text evidence="7">The sequence shown here is derived from an EMBL/GenBank/DDBJ whole genome shotgun (WGS) entry which is preliminary data.</text>
</comment>
<gene>
    <name evidence="7" type="ORF">O6P37_19930</name>
</gene>
<evidence type="ECO:0000256" key="2">
    <source>
        <dbReference type="ARBA" id="ARBA00009142"/>
    </source>
</evidence>
<evidence type="ECO:0000313" key="7">
    <source>
        <dbReference type="EMBL" id="MCZ8381143.1"/>
    </source>
</evidence>
<feature type="transmembrane region" description="Helical" evidence="6">
    <location>
        <begin position="240"/>
        <end position="259"/>
    </location>
</feature>
<feature type="transmembrane region" description="Helical" evidence="6">
    <location>
        <begin position="58"/>
        <end position="77"/>
    </location>
</feature>
<dbReference type="Pfam" id="PF01925">
    <property type="entry name" value="TauE"/>
    <property type="match status" value="2"/>
</dbReference>
<comment type="subcellular location">
    <subcellularLocation>
        <location evidence="6">Cell membrane</location>
        <topology evidence="6">Multi-pass membrane protein</topology>
    </subcellularLocation>
    <subcellularLocation>
        <location evidence="1">Membrane</location>
        <topology evidence="1">Multi-pass membrane protein</topology>
    </subcellularLocation>
</comment>
<dbReference type="PANTHER" id="PTHR43701:SF2">
    <property type="entry name" value="MEMBRANE TRANSPORTER PROTEIN YJNA-RELATED"/>
    <property type="match status" value="1"/>
</dbReference>
<accession>A0ABT4PX35</accession>
<feature type="transmembrane region" description="Helical" evidence="6">
    <location>
        <begin position="111"/>
        <end position="131"/>
    </location>
</feature>
<keyword evidence="6" id="KW-1003">Cell membrane</keyword>
<dbReference type="RefSeq" id="WP_269895708.1">
    <property type="nucleotide sequence ID" value="NZ_JAPZPY010000010.1"/>
</dbReference>
<sequence>MTSTAPSGAAAVRTAWAALILTGAVGGVLSGLFAVGGAIVMVPLLVWRAAMDQRRAAATSLVAIIPTAVVSSATYLVHVDVDIAAVALISVGAIGGAILGSRLLRRLPLTWLRWMFIAFLLLVAAHLLVAAPEPTHALAFSPLAAAGYLGLGVLTGIASGLFGIGGAIISVPVLGSVFALSDAVAKGTALLVSIPTSLAGTMSNRHGSSSVDIRAGLILGVTAAATSVPAVYVAVALPPAVSAVSFAVLLIAIAIQLSIKAAQAHTHKSAPSDPSLSLRNQ</sequence>
<evidence type="ECO:0000256" key="1">
    <source>
        <dbReference type="ARBA" id="ARBA00004141"/>
    </source>
</evidence>
<dbReference type="PANTHER" id="PTHR43701">
    <property type="entry name" value="MEMBRANE TRANSPORTER PROTEIN MJ0441-RELATED"/>
    <property type="match status" value="1"/>
</dbReference>
<evidence type="ECO:0000256" key="5">
    <source>
        <dbReference type="ARBA" id="ARBA00023136"/>
    </source>
</evidence>
<dbReference type="Proteomes" id="UP001142153">
    <property type="component" value="Unassembled WGS sequence"/>
</dbReference>
<dbReference type="InterPro" id="IPR002781">
    <property type="entry name" value="TM_pro_TauE-like"/>
</dbReference>
<feature type="transmembrane region" description="Helical" evidence="6">
    <location>
        <begin position="83"/>
        <end position="104"/>
    </location>
</feature>
<organism evidence="7 8">
    <name type="scientific">Mycobacterium hippophais</name>
    <dbReference type="NCBI Taxonomy" id="3016340"/>
    <lineage>
        <taxon>Bacteria</taxon>
        <taxon>Bacillati</taxon>
        <taxon>Actinomycetota</taxon>
        <taxon>Actinomycetes</taxon>
        <taxon>Mycobacteriales</taxon>
        <taxon>Mycobacteriaceae</taxon>
        <taxon>Mycobacterium</taxon>
    </lineage>
</organism>
<feature type="transmembrane region" description="Helical" evidence="6">
    <location>
        <begin position="215"/>
        <end position="234"/>
    </location>
</feature>
<evidence type="ECO:0000256" key="3">
    <source>
        <dbReference type="ARBA" id="ARBA00022692"/>
    </source>
</evidence>